<evidence type="ECO:0000256" key="1">
    <source>
        <dbReference type="SAM" id="MobiDB-lite"/>
    </source>
</evidence>
<protein>
    <submittedName>
        <fullName evidence="4">DUF4232 domain-containing protein</fullName>
    </submittedName>
</protein>
<name>A0ABW3FKJ0_9PSEU</name>
<dbReference type="EMBL" id="JBHTIW010000002">
    <property type="protein sequence ID" value="MFD0919007.1"/>
    <property type="molecule type" value="Genomic_DNA"/>
</dbReference>
<gene>
    <name evidence="4" type="ORF">ACFQ16_04545</name>
</gene>
<feature type="compositionally biased region" description="Low complexity" evidence="1">
    <location>
        <begin position="46"/>
        <end position="68"/>
    </location>
</feature>
<comment type="caution">
    <text evidence="4">The sequence shown here is derived from an EMBL/GenBank/DDBJ whole genome shotgun (WGS) entry which is preliminary data.</text>
</comment>
<dbReference type="Proteomes" id="UP001597018">
    <property type="component" value="Unassembled WGS sequence"/>
</dbReference>
<feature type="signal peptide" evidence="2">
    <location>
        <begin position="1"/>
        <end position="27"/>
    </location>
</feature>
<organism evidence="4 5">
    <name type="scientific">Saccharopolyspora rosea</name>
    <dbReference type="NCBI Taxonomy" id="524884"/>
    <lineage>
        <taxon>Bacteria</taxon>
        <taxon>Bacillati</taxon>
        <taxon>Actinomycetota</taxon>
        <taxon>Actinomycetes</taxon>
        <taxon>Pseudonocardiales</taxon>
        <taxon>Pseudonocardiaceae</taxon>
        <taxon>Saccharopolyspora</taxon>
    </lineage>
</organism>
<accession>A0ABW3FKJ0</accession>
<dbReference type="InterPro" id="IPR025326">
    <property type="entry name" value="DUF4232"/>
</dbReference>
<feature type="chain" id="PRO_5047226476" evidence="2">
    <location>
        <begin position="28"/>
        <end position="236"/>
    </location>
</feature>
<evidence type="ECO:0000259" key="3">
    <source>
        <dbReference type="Pfam" id="PF14016"/>
    </source>
</evidence>
<proteinExistence type="predicted"/>
<feature type="compositionally biased region" description="Polar residues" evidence="1">
    <location>
        <begin position="71"/>
        <end position="89"/>
    </location>
</feature>
<keyword evidence="5" id="KW-1185">Reference proteome</keyword>
<dbReference type="Pfam" id="PF14016">
    <property type="entry name" value="DUF4232"/>
    <property type="match status" value="1"/>
</dbReference>
<evidence type="ECO:0000256" key="2">
    <source>
        <dbReference type="SAM" id="SignalP"/>
    </source>
</evidence>
<dbReference type="RefSeq" id="WP_263250843.1">
    <property type="nucleotide sequence ID" value="NZ_BAABLT010000033.1"/>
</dbReference>
<evidence type="ECO:0000313" key="4">
    <source>
        <dbReference type="EMBL" id="MFD0919007.1"/>
    </source>
</evidence>
<sequence>MTPRRFGIIGVRTLQVTGALLAVAAMAGCGARPAQSGQAADSARLPAASPVEPAPATSAAAPAAQQDEAPQRNSDATSSRPASDDTQVSRAAQGRQAQADRCHTSMLTGAVQQADAGAGQRYGELVLRNTSDETCTLYGYGGMQLLGSDGKALPTTMKRSPNPGPSLIRLAPGQSAQATLHWTVVPHSGEPTDGQCQPTPVRAYVTPPDETDPLTVTWNLGPVCGFGSIDGSAYHR</sequence>
<reference evidence="5" key="1">
    <citation type="journal article" date="2019" name="Int. J. Syst. Evol. Microbiol.">
        <title>The Global Catalogue of Microorganisms (GCM) 10K type strain sequencing project: providing services to taxonomists for standard genome sequencing and annotation.</title>
        <authorList>
            <consortium name="The Broad Institute Genomics Platform"/>
            <consortium name="The Broad Institute Genome Sequencing Center for Infectious Disease"/>
            <person name="Wu L."/>
            <person name="Ma J."/>
        </authorList>
    </citation>
    <scope>NUCLEOTIDE SEQUENCE [LARGE SCALE GENOMIC DNA]</scope>
    <source>
        <strain evidence="5">CCUG 56401</strain>
    </source>
</reference>
<evidence type="ECO:0000313" key="5">
    <source>
        <dbReference type="Proteomes" id="UP001597018"/>
    </source>
</evidence>
<feature type="domain" description="DUF4232" evidence="3">
    <location>
        <begin position="102"/>
        <end position="222"/>
    </location>
</feature>
<dbReference type="PROSITE" id="PS51257">
    <property type="entry name" value="PROKAR_LIPOPROTEIN"/>
    <property type="match status" value="1"/>
</dbReference>
<feature type="region of interest" description="Disordered" evidence="1">
    <location>
        <begin position="33"/>
        <end position="102"/>
    </location>
</feature>
<keyword evidence="2" id="KW-0732">Signal</keyword>